<dbReference type="PANTHER" id="PTHR48105">
    <property type="entry name" value="THIOREDOXIN REDUCTASE 1-RELATED-RELATED"/>
    <property type="match status" value="1"/>
</dbReference>
<comment type="similarity">
    <text evidence="5">Belongs to the ferredoxin--NADP reductase type 2 family.</text>
</comment>
<dbReference type="PRINTS" id="PR00469">
    <property type="entry name" value="PNDRDTASEII"/>
</dbReference>
<evidence type="ECO:0000259" key="6">
    <source>
        <dbReference type="Pfam" id="PF07992"/>
    </source>
</evidence>
<dbReference type="InterPro" id="IPR023753">
    <property type="entry name" value="FAD/NAD-binding_dom"/>
</dbReference>
<sequence>MSGQIHQTDVAVIGAGPVGLFAVFECGMLKMQCHVIDALESTGGQCAALYPEKPIYDIPGYPAIDAADLVQKLEAQAAPFKPVYHLGEQVEKLTANGERWLLETNKGTRIDARAVIVAAGVGAFGPNRPPMEGLEQYEGKSVFYLVKRKEDFRGKRVVIAGGGDSAVDWALALHGVAASIQVVHRRPKFRAAPESAARLEQLSKSGGIDLVTPYQLHSLEGQDGQLTAVNVATLEGEVRRLEADVLLPFFGLAMNLGPIAQWGLNLDRNHIAVTPMDCATSTPGIFAVGDIATYPGKLKLILCGFSEAAMAAHAIHPLVHPGEVLHFEYSTTQGVPAA</sequence>
<dbReference type="InterPro" id="IPR022890">
    <property type="entry name" value="Fd--NADP_Rdtase_type_2"/>
</dbReference>
<feature type="domain" description="FAD/NAD(P)-binding" evidence="6">
    <location>
        <begin position="9"/>
        <end position="297"/>
    </location>
</feature>
<evidence type="ECO:0000256" key="2">
    <source>
        <dbReference type="ARBA" id="ARBA00022827"/>
    </source>
</evidence>
<dbReference type="Gene3D" id="3.50.50.60">
    <property type="entry name" value="FAD/NAD(P)-binding domain"/>
    <property type="match status" value="2"/>
</dbReference>
<comment type="catalytic activity">
    <reaction evidence="5">
        <text>2 reduced [2Fe-2S]-[ferredoxin] + NADP(+) + H(+) = 2 oxidized [2Fe-2S]-[ferredoxin] + NADPH</text>
        <dbReference type="Rhea" id="RHEA:20125"/>
        <dbReference type="Rhea" id="RHEA-COMP:10000"/>
        <dbReference type="Rhea" id="RHEA-COMP:10001"/>
        <dbReference type="ChEBI" id="CHEBI:15378"/>
        <dbReference type="ChEBI" id="CHEBI:33737"/>
        <dbReference type="ChEBI" id="CHEBI:33738"/>
        <dbReference type="ChEBI" id="CHEBI:57783"/>
        <dbReference type="ChEBI" id="CHEBI:58349"/>
        <dbReference type="EC" id="1.18.1.2"/>
    </reaction>
</comment>
<reference evidence="7 8" key="1">
    <citation type="journal article" date="2016" name="Antonie Van Leeuwenhoek">
        <title>Dongia soli sp. nov., isolated from soil from Dokdo, Korea.</title>
        <authorList>
            <person name="Kim D.U."/>
            <person name="Lee H."/>
            <person name="Kim H."/>
            <person name="Kim S.G."/>
            <person name="Ka J.O."/>
        </authorList>
    </citation>
    <scope>NUCLEOTIDE SEQUENCE [LARGE SCALE GENOMIC DNA]</scope>
    <source>
        <strain evidence="7 8">D78</strain>
    </source>
</reference>
<dbReference type="InterPro" id="IPR036188">
    <property type="entry name" value="FAD/NAD-bd_sf"/>
</dbReference>
<dbReference type="Proteomes" id="UP001279642">
    <property type="component" value="Unassembled WGS sequence"/>
</dbReference>
<comment type="cofactor">
    <cofactor evidence="5">
        <name>FAD</name>
        <dbReference type="ChEBI" id="CHEBI:57692"/>
    </cofactor>
    <text evidence="5">Binds 1 FAD per subunit.</text>
</comment>
<comment type="subunit">
    <text evidence="5">Homodimer.</text>
</comment>
<gene>
    <name evidence="7" type="ORF">SMD27_05870</name>
</gene>
<dbReference type="RefSeq" id="WP_320507384.1">
    <property type="nucleotide sequence ID" value="NZ_JAXCLW010000001.1"/>
</dbReference>
<feature type="binding site" evidence="5">
    <location>
        <position position="45"/>
    </location>
    <ligand>
        <name>FAD</name>
        <dbReference type="ChEBI" id="CHEBI:57692"/>
    </ligand>
</feature>
<keyword evidence="1 5" id="KW-0285">Flavoprotein</keyword>
<feature type="binding site" evidence="5">
    <location>
        <position position="50"/>
    </location>
    <ligand>
        <name>FAD</name>
        <dbReference type="ChEBI" id="CHEBI:57692"/>
    </ligand>
</feature>
<comment type="caution">
    <text evidence="7">The sequence shown here is derived from an EMBL/GenBank/DDBJ whole genome shotgun (WGS) entry which is preliminary data.</text>
</comment>
<dbReference type="PRINTS" id="PR00368">
    <property type="entry name" value="FADPNR"/>
</dbReference>
<organism evidence="7 8">
    <name type="scientific">Dongia soli</name>
    <dbReference type="NCBI Taxonomy" id="600628"/>
    <lineage>
        <taxon>Bacteria</taxon>
        <taxon>Pseudomonadati</taxon>
        <taxon>Pseudomonadota</taxon>
        <taxon>Alphaproteobacteria</taxon>
        <taxon>Rhodospirillales</taxon>
        <taxon>Dongiaceae</taxon>
        <taxon>Dongia</taxon>
    </lineage>
</organism>
<dbReference type="EC" id="1.18.1.2" evidence="5"/>
<keyword evidence="8" id="KW-1185">Reference proteome</keyword>
<name>A0ABU5E8K4_9PROT</name>
<keyword evidence="3 5" id="KW-0521">NADP</keyword>
<dbReference type="EMBL" id="JAXCLW010000001">
    <property type="protein sequence ID" value="MDY0882360.1"/>
    <property type="molecule type" value="Genomic_DNA"/>
</dbReference>
<accession>A0ABU5E8K4</accession>
<evidence type="ECO:0000256" key="3">
    <source>
        <dbReference type="ARBA" id="ARBA00022857"/>
    </source>
</evidence>
<keyword evidence="4 5" id="KW-0560">Oxidoreductase</keyword>
<feature type="binding site" evidence="5">
    <location>
        <position position="37"/>
    </location>
    <ligand>
        <name>FAD</name>
        <dbReference type="ChEBI" id="CHEBI:57692"/>
    </ligand>
</feature>
<evidence type="ECO:0000256" key="1">
    <source>
        <dbReference type="ARBA" id="ARBA00022630"/>
    </source>
</evidence>
<dbReference type="SUPFAM" id="SSF51905">
    <property type="entry name" value="FAD/NAD(P)-binding domain"/>
    <property type="match status" value="1"/>
</dbReference>
<evidence type="ECO:0000313" key="8">
    <source>
        <dbReference type="Proteomes" id="UP001279642"/>
    </source>
</evidence>
<keyword evidence="2 5" id="KW-0274">FAD</keyword>
<dbReference type="HAMAP" id="MF_01685">
    <property type="entry name" value="FENR2"/>
    <property type="match status" value="1"/>
</dbReference>
<feature type="binding site" evidence="5">
    <location>
        <position position="290"/>
    </location>
    <ligand>
        <name>FAD</name>
        <dbReference type="ChEBI" id="CHEBI:57692"/>
    </ligand>
</feature>
<feature type="binding site" evidence="5">
    <location>
        <position position="331"/>
    </location>
    <ligand>
        <name>FAD</name>
        <dbReference type="ChEBI" id="CHEBI:57692"/>
    </ligand>
</feature>
<comment type="caution">
    <text evidence="5">Lacks conserved residue(s) required for the propagation of feature annotation.</text>
</comment>
<protein>
    <recommendedName>
        <fullName evidence="5">Ferredoxin--NADP reductase</fullName>
        <shortName evidence="5">FNR</shortName>
        <shortName evidence="5">Fd-NADP(+) reductase</shortName>
        <ecNumber evidence="5">1.18.1.2</ecNumber>
    </recommendedName>
</protein>
<proteinExistence type="inferred from homology"/>
<feature type="binding site" evidence="5">
    <location>
        <position position="90"/>
    </location>
    <ligand>
        <name>FAD</name>
        <dbReference type="ChEBI" id="CHEBI:57692"/>
    </ligand>
</feature>
<evidence type="ECO:0000256" key="5">
    <source>
        <dbReference type="HAMAP-Rule" id="MF_01685"/>
    </source>
</evidence>
<evidence type="ECO:0000313" key="7">
    <source>
        <dbReference type="EMBL" id="MDY0882360.1"/>
    </source>
</evidence>
<dbReference type="Pfam" id="PF07992">
    <property type="entry name" value="Pyr_redox_2"/>
    <property type="match status" value="1"/>
</dbReference>
<feature type="binding site" evidence="5">
    <location>
        <position position="124"/>
    </location>
    <ligand>
        <name>FAD</name>
        <dbReference type="ChEBI" id="CHEBI:57692"/>
    </ligand>
</feature>
<evidence type="ECO:0000256" key="4">
    <source>
        <dbReference type="ARBA" id="ARBA00023002"/>
    </source>
</evidence>
<dbReference type="InterPro" id="IPR050097">
    <property type="entry name" value="Ferredoxin-NADP_redctase_2"/>
</dbReference>